<evidence type="ECO:0000256" key="1">
    <source>
        <dbReference type="ARBA" id="ARBA00001933"/>
    </source>
</evidence>
<comment type="cofactor">
    <cofactor evidence="1 9">
        <name>pyridoxal 5'-phosphate</name>
        <dbReference type="ChEBI" id="CHEBI:597326"/>
    </cofactor>
</comment>
<dbReference type="PRINTS" id="PR01179">
    <property type="entry name" value="ODADCRBXLASE"/>
</dbReference>
<protein>
    <recommendedName>
        <fullName evidence="6">ornithine decarboxylase</fullName>
        <ecNumber evidence="6">4.1.1.17</ecNumber>
    </recommendedName>
</protein>
<dbReference type="CDD" id="cd00622">
    <property type="entry name" value="PLPDE_III_ODC"/>
    <property type="match status" value="1"/>
</dbReference>
<dbReference type="InterPro" id="IPR022653">
    <property type="entry name" value="De-COase2_pyr-phos_BS"/>
</dbReference>
<evidence type="ECO:0000256" key="6">
    <source>
        <dbReference type="ARBA" id="ARBA00034138"/>
    </source>
</evidence>
<dbReference type="Proteomes" id="UP001150569">
    <property type="component" value="Unassembled WGS sequence"/>
</dbReference>
<keyword evidence="14" id="KW-1185">Reference proteome</keyword>
<comment type="subunit">
    <text evidence="7">Homodimer. Only the dimer is catalytically active, as the active sites are constructed of residues from both monomers.</text>
</comment>
<organism evidence="13 14">
    <name type="scientific">Tieghemiomyces parasiticus</name>
    <dbReference type="NCBI Taxonomy" id="78921"/>
    <lineage>
        <taxon>Eukaryota</taxon>
        <taxon>Fungi</taxon>
        <taxon>Fungi incertae sedis</taxon>
        <taxon>Zoopagomycota</taxon>
        <taxon>Kickxellomycotina</taxon>
        <taxon>Dimargaritomycetes</taxon>
        <taxon>Dimargaritales</taxon>
        <taxon>Dimargaritaceae</taxon>
        <taxon>Tieghemiomyces</taxon>
    </lineage>
</organism>
<name>A0A9W8DWL5_9FUNG</name>
<evidence type="ECO:0000256" key="3">
    <source>
        <dbReference type="ARBA" id="ARBA00022898"/>
    </source>
</evidence>
<gene>
    <name evidence="13" type="primary">SPE1_2</name>
    <name evidence="13" type="ORF">IWQ60_006878</name>
</gene>
<dbReference type="SUPFAM" id="SSF51419">
    <property type="entry name" value="PLP-binding barrel"/>
    <property type="match status" value="1"/>
</dbReference>
<dbReference type="InterPro" id="IPR022644">
    <property type="entry name" value="De-COase2_N"/>
</dbReference>
<feature type="domain" description="Orn/DAP/Arg decarboxylase 2 C-terminal" evidence="11">
    <location>
        <begin position="66"/>
        <end position="438"/>
    </location>
</feature>
<dbReference type="InterPro" id="IPR000183">
    <property type="entry name" value="Orn/DAP/Arg_de-COase"/>
</dbReference>
<keyword evidence="4 13" id="KW-0456">Lyase</keyword>
<feature type="domain" description="Orn/DAP/Arg decarboxylase 2 N-terminal" evidence="12">
    <location>
        <begin position="72"/>
        <end position="308"/>
    </location>
</feature>
<comment type="catalytic activity">
    <reaction evidence="8">
        <text>L-ornithine + H(+) = putrescine + CO2</text>
        <dbReference type="Rhea" id="RHEA:22964"/>
        <dbReference type="ChEBI" id="CHEBI:15378"/>
        <dbReference type="ChEBI" id="CHEBI:16526"/>
        <dbReference type="ChEBI" id="CHEBI:46911"/>
        <dbReference type="ChEBI" id="CHEBI:326268"/>
        <dbReference type="EC" id="4.1.1.17"/>
    </reaction>
</comment>
<dbReference type="PRINTS" id="PR01182">
    <property type="entry name" value="ORNDCRBXLASE"/>
</dbReference>
<dbReference type="PROSITE" id="PS00878">
    <property type="entry name" value="ODR_DC_2_1"/>
    <property type="match status" value="1"/>
</dbReference>
<dbReference type="InterPro" id="IPR009006">
    <property type="entry name" value="Ala_racemase/Decarboxylase_C"/>
</dbReference>
<accession>A0A9W8DWL5</accession>
<feature type="modified residue" description="N6-(pyridoxal phosphate)lysine" evidence="9">
    <location>
        <position position="95"/>
    </location>
</feature>
<evidence type="ECO:0000259" key="12">
    <source>
        <dbReference type="Pfam" id="PF02784"/>
    </source>
</evidence>
<proteinExistence type="inferred from homology"/>
<dbReference type="Pfam" id="PF00278">
    <property type="entry name" value="Orn_DAP_Arg_deC"/>
    <property type="match status" value="1"/>
</dbReference>
<dbReference type="OrthoDB" id="5034579at2759"/>
<evidence type="ECO:0000256" key="10">
    <source>
        <dbReference type="RuleBase" id="RU003737"/>
    </source>
</evidence>
<evidence type="ECO:0000256" key="5">
    <source>
        <dbReference type="ARBA" id="ARBA00034115"/>
    </source>
</evidence>
<evidence type="ECO:0000256" key="2">
    <source>
        <dbReference type="ARBA" id="ARBA00008872"/>
    </source>
</evidence>
<evidence type="ECO:0000256" key="7">
    <source>
        <dbReference type="ARBA" id="ARBA00046672"/>
    </source>
</evidence>
<comment type="similarity">
    <text evidence="2 10">Belongs to the Orn/Lys/Arg decarboxylase class-II family.</text>
</comment>
<dbReference type="EC" id="4.1.1.17" evidence="6"/>
<dbReference type="Gene3D" id="2.40.37.10">
    <property type="entry name" value="Lyase, Ornithine Decarboxylase, Chain A, domain 1"/>
    <property type="match status" value="1"/>
</dbReference>
<comment type="pathway">
    <text evidence="5">Amine and polyamine biosynthesis; putrescine biosynthesis via L-ornithine pathway; putrescine from L-ornithine: step 1/1.</text>
</comment>
<evidence type="ECO:0000256" key="4">
    <source>
        <dbReference type="ARBA" id="ARBA00023239"/>
    </source>
</evidence>
<dbReference type="EMBL" id="JANBPT010000431">
    <property type="protein sequence ID" value="KAJ1920894.1"/>
    <property type="molecule type" value="Genomic_DNA"/>
</dbReference>
<evidence type="ECO:0000256" key="8">
    <source>
        <dbReference type="ARBA" id="ARBA00049127"/>
    </source>
</evidence>
<reference evidence="13" key="1">
    <citation type="submission" date="2022-07" db="EMBL/GenBank/DDBJ databases">
        <title>Phylogenomic reconstructions and comparative analyses of Kickxellomycotina fungi.</title>
        <authorList>
            <person name="Reynolds N.K."/>
            <person name="Stajich J.E."/>
            <person name="Barry K."/>
            <person name="Grigoriev I.V."/>
            <person name="Crous P."/>
            <person name="Smith M.E."/>
        </authorList>
    </citation>
    <scope>NUCLEOTIDE SEQUENCE</scope>
    <source>
        <strain evidence="13">RSA 861</strain>
    </source>
</reference>
<sequence>MSSLSRTIPEALLDDPVLASSPFNMADRLAKAVEQPAEVTAPTVHFASLADLFRAEILDHGAEDAFYVADLGRVYQQFLLWREHLPRVHPFYAVKCNPDPVLLRLLAKLGAGFDCASRAEIEAVLPLTDCTDNIVYANPCKQASHLRYAAAHGVAMMTFDNYDELVKIRRLHPRARLILRVLADDSKSVCQLGMKFGVPPHATASLLRQARDLGLDVAGVSFHVGSGCRDAATFRDAVQRAHVVFQEGRALGYDMHVLDIGGGFPGWDGESDVTFIEAATVLRKALDEYFPSDAGVRIIGEPGRFFAAAAFSLAVNVIARREISGGSTAPDAPVEHSYYVNDGVYGSFNCIMFDHAVVTPEVMIRQGTYYPSGRDSHRGSPVLEGSLASSGTIDWAAADCLRPCKVWGPTCDGIDCINESARLPTLEVGDWLVYHNMGAYTICAASQFNGFQIPRVIYTDSRNVIPYQYLI</sequence>
<evidence type="ECO:0000313" key="13">
    <source>
        <dbReference type="EMBL" id="KAJ1920894.1"/>
    </source>
</evidence>
<keyword evidence="3 9" id="KW-0663">Pyridoxal phosphate</keyword>
<dbReference type="GO" id="GO:0033387">
    <property type="term" value="P:putrescine biosynthetic process from arginine, via ornithine"/>
    <property type="evidence" value="ECO:0007669"/>
    <property type="project" value="TreeGrafter"/>
</dbReference>
<dbReference type="FunFam" id="3.20.20.10:FF:000005">
    <property type="entry name" value="Ornithine decarboxylase"/>
    <property type="match status" value="1"/>
</dbReference>
<dbReference type="InterPro" id="IPR022643">
    <property type="entry name" value="De-COase2_C"/>
</dbReference>
<feature type="active site" description="Proton donor" evidence="9">
    <location>
        <position position="411"/>
    </location>
</feature>
<evidence type="ECO:0000313" key="14">
    <source>
        <dbReference type="Proteomes" id="UP001150569"/>
    </source>
</evidence>
<dbReference type="InterPro" id="IPR029066">
    <property type="entry name" value="PLP-binding_barrel"/>
</dbReference>
<evidence type="ECO:0000256" key="9">
    <source>
        <dbReference type="PIRSR" id="PIRSR600183-50"/>
    </source>
</evidence>
<dbReference type="PANTHER" id="PTHR11482">
    <property type="entry name" value="ARGININE/DIAMINOPIMELATE/ORNITHINE DECARBOXYLASE"/>
    <property type="match status" value="1"/>
</dbReference>
<dbReference type="GO" id="GO:0004586">
    <property type="term" value="F:ornithine decarboxylase activity"/>
    <property type="evidence" value="ECO:0007669"/>
    <property type="project" value="UniProtKB-EC"/>
</dbReference>
<dbReference type="PANTHER" id="PTHR11482:SF6">
    <property type="entry name" value="ORNITHINE DECARBOXYLASE 1-RELATED"/>
    <property type="match status" value="1"/>
</dbReference>
<comment type="caution">
    <text evidence="13">The sequence shown here is derived from an EMBL/GenBank/DDBJ whole genome shotgun (WGS) entry which is preliminary data.</text>
</comment>
<dbReference type="Pfam" id="PF02784">
    <property type="entry name" value="Orn_Arg_deC_N"/>
    <property type="match status" value="1"/>
</dbReference>
<dbReference type="Gene3D" id="3.20.20.10">
    <property type="entry name" value="Alanine racemase"/>
    <property type="match status" value="1"/>
</dbReference>
<dbReference type="InterPro" id="IPR002433">
    <property type="entry name" value="Orn_de-COase"/>
</dbReference>
<dbReference type="SUPFAM" id="SSF50621">
    <property type="entry name" value="Alanine racemase C-terminal domain-like"/>
    <property type="match status" value="1"/>
</dbReference>
<dbReference type="GO" id="GO:0005737">
    <property type="term" value="C:cytoplasm"/>
    <property type="evidence" value="ECO:0007669"/>
    <property type="project" value="TreeGrafter"/>
</dbReference>
<dbReference type="AlphaFoldDB" id="A0A9W8DWL5"/>
<evidence type="ECO:0000259" key="11">
    <source>
        <dbReference type="Pfam" id="PF00278"/>
    </source>
</evidence>